<reference evidence="1 2" key="1">
    <citation type="submission" date="2016-03" db="EMBL/GenBank/DDBJ databases">
        <title>EvidentialGene: Evidence-directed Construction of Genes on Genomes.</title>
        <authorList>
            <person name="Gilbert D.G."/>
            <person name="Choi J.-H."/>
            <person name="Mockaitis K."/>
            <person name="Colbourne J."/>
            <person name="Pfrender M."/>
        </authorList>
    </citation>
    <scope>NUCLEOTIDE SEQUENCE [LARGE SCALE GENOMIC DNA]</scope>
    <source>
        <strain evidence="1 2">Xinb3</strain>
        <tissue evidence="1">Complete organism</tissue>
    </source>
</reference>
<evidence type="ECO:0000313" key="2">
    <source>
        <dbReference type="Proteomes" id="UP000076858"/>
    </source>
</evidence>
<dbReference type="EMBL" id="LRGB01024445">
    <property type="protein sequence ID" value="KZR96582.1"/>
    <property type="molecule type" value="Genomic_DNA"/>
</dbReference>
<name>A0A164E9X9_9CRUS</name>
<accession>A0A164E9X9</accession>
<proteinExistence type="predicted"/>
<evidence type="ECO:0000313" key="1">
    <source>
        <dbReference type="EMBL" id="KZR96582.1"/>
    </source>
</evidence>
<dbReference type="AlphaFoldDB" id="A0A164E9X9"/>
<organism evidence="1 2">
    <name type="scientific">Daphnia magna</name>
    <dbReference type="NCBI Taxonomy" id="35525"/>
    <lineage>
        <taxon>Eukaryota</taxon>
        <taxon>Metazoa</taxon>
        <taxon>Ecdysozoa</taxon>
        <taxon>Arthropoda</taxon>
        <taxon>Crustacea</taxon>
        <taxon>Branchiopoda</taxon>
        <taxon>Diplostraca</taxon>
        <taxon>Cladocera</taxon>
        <taxon>Anomopoda</taxon>
        <taxon>Daphniidae</taxon>
        <taxon>Daphnia</taxon>
    </lineage>
</organism>
<comment type="caution">
    <text evidence="1">The sequence shown here is derived from an EMBL/GenBank/DDBJ whole genome shotgun (WGS) entry which is preliminary data.</text>
</comment>
<sequence>MRFGDGAVLCKHRTTPKAPNRNLPEVVRKTINDAMVDLTPELSPDRSSIIKLLLTGQSGPRD</sequence>
<keyword evidence="2" id="KW-1185">Reference proteome</keyword>
<dbReference type="Proteomes" id="UP000076858">
    <property type="component" value="Unassembled WGS sequence"/>
</dbReference>
<gene>
    <name evidence="1" type="ORF">APZ42_009004</name>
</gene>
<protein>
    <submittedName>
        <fullName evidence="1">Uncharacterized protein</fullName>
    </submittedName>
</protein>